<protein>
    <submittedName>
        <fullName evidence="1">Uncharacterized protein</fullName>
    </submittedName>
</protein>
<dbReference type="Proteomes" id="UP000186817">
    <property type="component" value="Unassembled WGS sequence"/>
</dbReference>
<reference evidence="1 2" key="1">
    <citation type="submission" date="2016-02" db="EMBL/GenBank/DDBJ databases">
        <title>Genome analysis of coral dinoflagellate symbionts highlights evolutionary adaptations to a symbiotic lifestyle.</title>
        <authorList>
            <person name="Aranda M."/>
            <person name="Li Y."/>
            <person name="Liew Y.J."/>
            <person name="Baumgarten S."/>
            <person name="Simakov O."/>
            <person name="Wilson M."/>
            <person name="Piel J."/>
            <person name="Ashoor H."/>
            <person name="Bougouffa S."/>
            <person name="Bajic V.B."/>
            <person name="Ryu T."/>
            <person name="Ravasi T."/>
            <person name="Bayer T."/>
            <person name="Micklem G."/>
            <person name="Kim H."/>
            <person name="Bhak J."/>
            <person name="Lajeunesse T.C."/>
            <person name="Voolstra C.R."/>
        </authorList>
    </citation>
    <scope>NUCLEOTIDE SEQUENCE [LARGE SCALE GENOMIC DNA]</scope>
    <source>
        <strain evidence="1 2">CCMP2467</strain>
    </source>
</reference>
<comment type="caution">
    <text evidence="1">The sequence shown here is derived from an EMBL/GenBank/DDBJ whole genome shotgun (WGS) entry which is preliminary data.</text>
</comment>
<name>A0A1Q9E9E2_SYMMI</name>
<evidence type="ECO:0000313" key="1">
    <source>
        <dbReference type="EMBL" id="OLQ04031.1"/>
    </source>
</evidence>
<gene>
    <name evidence="1" type="ORF">AK812_SmicGene12941</name>
</gene>
<organism evidence="1 2">
    <name type="scientific">Symbiodinium microadriaticum</name>
    <name type="common">Dinoflagellate</name>
    <name type="synonym">Zooxanthella microadriatica</name>
    <dbReference type="NCBI Taxonomy" id="2951"/>
    <lineage>
        <taxon>Eukaryota</taxon>
        <taxon>Sar</taxon>
        <taxon>Alveolata</taxon>
        <taxon>Dinophyceae</taxon>
        <taxon>Suessiales</taxon>
        <taxon>Symbiodiniaceae</taxon>
        <taxon>Symbiodinium</taxon>
    </lineage>
</organism>
<dbReference type="EMBL" id="LSRX01000220">
    <property type="protein sequence ID" value="OLQ04031.1"/>
    <property type="molecule type" value="Genomic_DNA"/>
</dbReference>
<accession>A0A1Q9E9E2</accession>
<dbReference type="AlphaFoldDB" id="A0A1Q9E9E2"/>
<sequence length="500" mass="54918">MTAKTVAVAPQNVQPIPEERVAATVGNELAEILPQLSARTVEEIKNEGVQTTVIAMHLMRQIPADPPDLRRLAIGESFVRPTVNVDPQPVENASASGPAQIDATHGEAARAAAKATVAPTVSKSLMKEGNGASSPDQPAWFGESPKWTVVWTLDIESLVTEANDFVDILLNVPQIGLAEAVYRREWGEDAAPLLSLRIPGREVCRFEHPDEDENANGPMSSLRMPMSSPGIAPAQNDPIAKWWRLPDAPHEAELAQPMEIKAVQWANQNVYQPGETAANGQNGNTCMDADAAGRRSRLPIASLGILPGQCSRLFLFEWFWIVSRCCRVMVKFFNAPRLRTGADGLTCFRCRPVLILEDDAVPAKQFCKRLKRVVLVRPGGSDWLLVYTKQSTFGRLKSSLGRTVAYVLWPKGAQKLLSVLPVDQPVDNFMAWQMSQRQFFALAVYPQMVKQELGWDRGSDVPHSDDAVLEKPVDGYGGHDTRHASVLHENSPSSMLHCDG</sequence>
<dbReference type="OrthoDB" id="433738at2759"/>
<keyword evidence="2" id="KW-1185">Reference proteome</keyword>
<proteinExistence type="predicted"/>
<evidence type="ECO:0000313" key="2">
    <source>
        <dbReference type="Proteomes" id="UP000186817"/>
    </source>
</evidence>